<dbReference type="Proteomes" id="UP000184063">
    <property type="component" value="Unassembled WGS sequence"/>
</dbReference>
<evidence type="ECO:0000313" key="2">
    <source>
        <dbReference type="Proteomes" id="UP000184063"/>
    </source>
</evidence>
<evidence type="ECO:0000313" key="1">
    <source>
        <dbReference type="EMBL" id="OJZ81383.1"/>
    </source>
</evidence>
<dbReference type="EMBL" id="KV878251">
    <property type="protein sequence ID" value="OJZ81383.1"/>
    <property type="molecule type" value="Genomic_DNA"/>
</dbReference>
<reference evidence="2" key="1">
    <citation type="journal article" date="2017" name="Genome Biol.">
        <title>Comparative genomics reveals high biological diversity and specific adaptations in the industrially and medically important fungal genus Aspergillus.</title>
        <authorList>
            <person name="de Vries R.P."/>
            <person name="Riley R."/>
            <person name="Wiebenga A."/>
            <person name="Aguilar-Osorio G."/>
            <person name="Amillis S."/>
            <person name="Uchima C.A."/>
            <person name="Anderluh G."/>
            <person name="Asadollahi M."/>
            <person name="Askin M."/>
            <person name="Barry K."/>
            <person name="Battaglia E."/>
            <person name="Bayram O."/>
            <person name="Benocci T."/>
            <person name="Braus-Stromeyer S.A."/>
            <person name="Caldana C."/>
            <person name="Canovas D."/>
            <person name="Cerqueira G.C."/>
            <person name="Chen F."/>
            <person name="Chen W."/>
            <person name="Choi C."/>
            <person name="Clum A."/>
            <person name="Dos Santos R.A."/>
            <person name="Damasio A.R."/>
            <person name="Diallinas G."/>
            <person name="Emri T."/>
            <person name="Fekete E."/>
            <person name="Flipphi M."/>
            <person name="Freyberg S."/>
            <person name="Gallo A."/>
            <person name="Gournas C."/>
            <person name="Habgood R."/>
            <person name="Hainaut M."/>
            <person name="Harispe M.L."/>
            <person name="Henrissat B."/>
            <person name="Hilden K.S."/>
            <person name="Hope R."/>
            <person name="Hossain A."/>
            <person name="Karabika E."/>
            <person name="Karaffa L."/>
            <person name="Karanyi Z."/>
            <person name="Krasevec N."/>
            <person name="Kuo A."/>
            <person name="Kusch H."/>
            <person name="LaButti K."/>
            <person name="Lagendijk E.L."/>
            <person name="Lapidus A."/>
            <person name="Levasseur A."/>
            <person name="Lindquist E."/>
            <person name="Lipzen A."/>
            <person name="Logrieco A.F."/>
            <person name="MacCabe A."/>
            <person name="Maekelae M.R."/>
            <person name="Malavazi I."/>
            <person name="Melin P."/>
            <person name="Meyer V."/>
            <person name="Mielnichuk N."/>
            <person name="Miskei M."/>
            <person name="Molnar A.P."/>
            <person name="Mule G."/>
            <person name="Ngan C.Y."/>
            <person name="Orejas M."/>
            <person name="Orosz E."/>
            <person name="Ouedraogo J.P."/>
            <person name="Overkamp K.M."/>
            <person name="Park H.-S."/>
            <person name="Perrone G."/>
            <person name="Piumi F."/>
            <person name="Punt P.J."/>
            <person name="Ram A.F."/>
            <person name="Ramon A."/>
            <person name="Rauscher S."/>
            <person name="Record E."/>
            <person name="Riano-Pachon D.M."/>
            <person name="Robert V."/>
            <person name="Roehrig J."/>
            <person name="Ruller R."/>
            <person name="Salamov A."/>
            <person name="Salih N.S."/>
            <person name="Samson R.A."/>
            <person name="Sandor E."/>
            <person name="Sanguinetti M."/>
            <person name="Schuetze T."/>
            <person name="Sepcic K."/>
            <person name="Shelest E."/>
            <person name="Sherlock G."/>
            <person name="Sophianopoulou V."/>
            <person name="Squina F.M."/>
            <person name="Sun H."/>
            <person name="Susca A."/>
            <person name="Todd R.B."/>
            <person name="Tsang A."/>
            <person name="Unkles S.E."/>
            <person name="van de Wiele N."/>
            <person name="van Rossen-Uffink D."/>
            <person name="Oliveira J.V."/>
            <person name="Vesth T.C."/>
            <person name="Visser J."/>
            <person name="Yu J.-H."/>
            <person name="Zhou M."/>
            <person name="Andersen M.R."/>
            <person name="Archer D.B."/>
            <person name="Baker S.E."/>
            <person name="Benoit I."/>
            <person name="Brakhage A.A."/>
            <person name="Braus G.H."/>
            <person name="Fischer R."/>
            <person name="Frisvad J.C."/>
            <person name="Goldman G.H."/>
            <person name="Houbraken J."/>
            <person name="Oakley B."/>
            <person name="Pocsi I."/>
            <person name="Scazzocchio C."/>
            <person name="Seiboth B."/>
            <person name="vanKuyk P.A."/>
            <person name="Wortman J."/>
            <person name="Dyer P.S."/>
            <person name="Grigoriev I.V."/>
        </authorList>
    </citation>
    <scope>NUCLEOTIDE SEQUENCE [LARGE SCALE GENOMIC DNA]</scope>
    <source>
        <strain evidence="2">CBS 106.47</strain>
    </source>
</reference>
<organism evidence="1 2">
    <name type="scientific">Aspergillus luchuensis (strain CBS 106.47)</name>
    <dbReference type="NCBI Taxonomy" id="1137211"/>
    <lineage>
        <taxon>Eukaryota</taxon>
        <taxon>Fungi</taxon>
        <taxon>Dikarya</taxon>
        <taxon>Ascomycota</taxon>
        <taxon>Pezizomycotina</taxon>
        <taxon>Eurotiomycetes</taxon>
        <taxon>Eurotiomycetidae</taxon>
        <taxon>Eurotiales</taxon>
        <taxon>Aspergillaceae</taxon>
        <taxon>Aspergillus</taxon>
        <taxon>Aspergillus subgen. Circumdati</taxon>
    </lineage>
</organism>
<proteinExistence type="predicted"/>
<name>A0A1M3T3V8_ASPLC</name>
<gene>
    <name evidence="1" type="ORF">ASPFODRAFT_391656</name>
</gene>
<dbReference type="VEuPathDB" id="FungiDB:ASPFODRAFT_391656"/>
<dbReference type="AlphaFoldDB" id="A0A1M3T3V8"/>
<sequence length="132" mass="14289">MINYLGCCITEYLWLGINSKSISRLEFSSPSKIVKNHCRRSRVSASDPSDNLCSLQTLGPRGSSLSRDSITFSTVGNSSEFWDSGTHTGRGKKEGPLKAINQPDIFAVEPGVVNSPSGLPLEHGLRIIALLL</sequence>
<accession>A0A1M3T3V8</accession>
<protein>
    <submittedName>
        <fullName evidence="1">Uncharacterized protein</fullName>
    </submittedName>
</protein>